<dbReference type="EMBL" id="UINC01077016">
    <property type="protein sequence ID" value="SVC16735.1"/>
    <property type="molecule type" value="Genomic_DNA"/>
</dbReference>
<protein>
    <recommendedName>
        <fullName evidence="1">LarA-like N-terminal domain-containing protein</fullName>
    </recommendedName>
</protein>
<dbReference type="Pfam" id="PF09861">
    <property type="entry name" value="Lar_N"/>
    <property type="match status" value="1"/>
</dbReference>
<dbReference type="GO" id="GO:0050043">
    <property type="term" value="F:lactate racemase activity"/>
    <property type="evidence" value="ECO:0007669"/>
    <property type="project" value="InterPro"/>
</dbReference>
<accession>A0A382JYK2</accession>
<feature type="domain" description="LarA-like N-terminal" evidence="1">
    <location>
        <begin position="7"/>
        <end position="67"/>
    </location>
</feature>
<reference evidence="2" key="1">
    <citation type="submission" date="2018-05" db="EMBL/GenBank/DDBJ databases">
        <authorList>
            <person name="Lanie J.A."/>
            <person name="Ng W.-L."/>
            <person name="Kazmierczak K.M."/>
            <person name="Andrzejewski T.M."/>
            <person name="Davidsen T.M."/>
            <person name="Wayne K.J."/>
            <person name="Tettelin H."/>
            <person name="Glass J.I."/>
            <person name="Rusch D."/>
            <person name="Podicherti R."/>
            <person name="Tsui H.-C.T."/>
            <person name="Winkler M.E."/>
        </authorList>
    </citation>
    <scope>NUCLEOTIDE SEQUENCE</scope>
</reference>
<proteinExistence type="predicted"/>
<evidence type="ECO:0000259" key="1">
    <source>
        <dbReference type="Pfam" id="PF09861"/>
    </source>
</evidence>
<dbReference type="InterPro" id="IPR018657">
    <property type="entry name" value="LarA-like_N"/>
</dbReference>
<feature type="non-terminal residue" evidence="2">
    <location>
        <position position="68"/>
    </location>
</feature>
<sequence length="68" mass="7279">MQVNLNYGRGVLPLTLRDTWDVTIVRKPKMPIQTDPLAAVDRALQNPVGCGTIESLADGGGKVCVLVC</sequence>
<evidence type="ECO:0000313" key="2">
    <source>
        <dbReference type="EMBL" id="SVC16735.1"/>
    </source>
</evidence>
<gene>
    <name evidence="2" type="ORF">METZ01_LOCUS269589</name>
</gene>
<name>A0A382JYK2_9ZZZZ</name>
<dbReference type="AlphaFoldDB" id="A0A382JYK2"/>
<organism evidence="2">
    <name type="scientific">marine metagenome</name>
    <dbReference type="NCBI Taxonomy" id="408172"/>
    <lineage>
        <taxon>unclassified sequences</taxon>
        <taxon>metagenomes</taxon>
        <taxon>ecological metagenomes</taxon>
    </lineage>
</organism>